<reference evidence="1 2" key="1">
    <citation type="submission" date="2019-05" db="EMBL/GenBank/DDBJ databases">
        <title>Another draft genome of Portunus trituberculatus and its Hox gene families provides insights of decapod evolution.</title>
        <authorList>
            <person name="Jeong J.-H."/>
            <person name="Song I."/>
            <person name="Kim S."/>
            <person name="Choi T."/>
            <person name="Kim D."/>
            <person name="Ryu S."/>
            <person name="Kim W."/>
        </authorList>
    </citation>
    <scope>NUCLEOTIDE SEQUENCE [LARGE SCALE GENOMIC DNA]</scope>
    <source>
        <tissue evidence="1">Muscle</tissue>
    </source>
</reference>
<accession>A0A5B7HST4</accession>
<sequence length="99" mass="10436">MLLVCTCQRNKEWQCGVCMCAAAYGSEKFAVSPPCQTARLSPASLLPKLPATAAVTTGGELTGCHRITEAGEVGGGGRLYSVTFETVLHVSTYARPLIM</sequence>
<proteinExistence type="predicted"/>
<gene>
    <name evidence="1" type="ORF">E2C01_070472</name>
</gene>
<comment type="caution">
    <text evidence="1">The sequence shown here is derived from an EMBL/GenBank/DDBJ whole genome shotgun (WGS) entry which is preliminary data.</text>
</comment>
<evidence type="ECO:0000313" key="1">
    <source>
        <dbReference type="EMBL" id="MPC76071.1"/>
    </source>
</evidence>
<keyword evidence="2" id="KW-1185">Reference proteome</keyword>
<dbReference type="EMBL" id="VSRR010042535">
    <property type="protein sequence ID" value="MPC76071.1"/>
    <property type="molecule type" value="Genomic_DNA"/>
</dbReference>
<protein>
    <submittedName>
        <fullName evidence="1">Uncharacterized protein</fullName>
    </submittedName>
</protein>
<evidence type="ECO:0000313" key="2">
    <source>
        <dbReference type="Proteomes" id="UP000324222"/>
    </source>
</evidence>
<dbReference type="Proteomes" id="UP000324222">
    <property type="component" value="Unassembled WGS sequence"/>
</dbReference>
<dbReference type="AlphaFoldDB" id="A0A5B7HST4"/>
<organism evidence="1 2">
    <name type="scientific">Portunus trituberculatus</name>
    <name type="common">Swimming crab</name>
    <name type="synonym">Neptunus trituberculatus</name>
    <dbReference type="NCBI Taxonomy" id="210409"/>
    <lineage>
        <taxon>Eukaryota</taxon>
        <taxon>Metazoa</taxon>
        <taxon>Ecdysozoa</taxon>
        <taxon>Arthropoda</taxon>
        <taxon>Crustacea</taxon>
        <taxon>Multicrustacea</taxon>
        <taxon>Malacostraca</taxon>
        <taxon>Eumalacostraca</taxon>
        <taxon>Eucarida</taxon>
        <taxon>Decapoda</taxon>
        <taxon>Pleocyemata</taxon>
        <taxon>Brachyura</taxon>
        <taxon>Eubrachyura</taxon>
        <taxon>Portunoidea</taxon>
        <taxon>Portunidae</taxon>
        <taxon>Portuninae</taxon>
        <taxon>Portunus</taxon>
    </lineage>
</organism>
<name>A0A5B7HST4_PORTR</name>